<feature type="transmembrane region" description="Helical" evidence="1">
    <location>
        <begin position="21"/>
        <end position="43"/>
    </location>
</feature>
<evidence type="ECO:0000313" key="3">
    <source>
        <dbReference type="Proteomes" id="UP000176501"/>
    </source>
</evidence>
<sequence length="125" mass="13841">MIRSFANLLISLNPTSGQRSWWIVWGAGMIVLIAWLATALPFIDLFTGSMVGIGKYGGKWRTTTMFAYGVEMSARTADYYFLVVLLGIAAVKIGWILINVGGSFARGYKYNYVPAMGILGGHWHR</sequence>
<proteinExistence type="predicted"/>
<reference evidence="2 3" key="1">
    <citation type="journal article" date="2016" name="Nat. Commun.">
        <title>Thousands of microbial genomes shed light on interconnected biogeochemical processes in an aquifer system.</title>
        <authorList>
            <person name="Anantharaman K."/>
            <person name="Brown C.T."/>
            <person name="Hug L.A."/>
            <person name="Sharon I."/>
            <person name="Castelle C.J."/>
            <person name="Probst A.J."/>
            <person name="Thomas B.C."/>
            <person name="Singh A."/>
            <person name="Wilkins M.J."/>
            <person name="Karaoz U."/>
            <person name="Brodie E.L."/>
            <person name="Williams K.H."/>
            <person name="Hubbard S.S."/>
            <person name="Banfield J.F."/>
        </authorList>
    </citation>
    <scope>NUCLEOTIDE SEQUENCE [LARGE SCALE GENOMIC DNA]</scope>
</reference>
<keyword evidence="1" id="KW-0812">Transmembrane</keyword>
<keyword evidence="1" id="KW-1133">Transmembrane helix</keyword>
<dbReference type="EMBL" id="MGFE01000009">
    <property type="protein sequence ID" value="OGL99155.1"/>
    <property type="molecule type" value="Genomic_DNA"/>
</dbReference>
<gene>
    <name evidence="2" type="ORF">A2304_03320</name>
</gene>
<organism evidence="2 3">
    <name type="scientific">Candidatus Uhrbacteria bacterium RIFOXYB2_FULL_57_15</name>
    <dbReference type="NCBI Taxonomy" id="1802422"/>
    <lineage>
        <taxon>Bacteria</taxon>
        <taxon>Candidatus Uhriibacteriota</taxon>
    </lineage>
</organism>
<protein>
    <submittedName>
        <fullName evidence="2">Uncharacterized protein</fullName>
    </submittedName>
</protein>
<dbReference type="Proteomes" id="UP000176501">
    <property type="component" value="Unassembled WGS sequence"/>
</dbReference>
<accession>A0A1F7W8L3</accession>
<feature type="transmembrane region" description="Helical" evidence="1">
    <location>
        <begin position="79"/>
        <end position="100"/>
    </location>
</feature>
<evidence type="ECO:0000313" key="2">
    <source>
        <dbReference type="EMBL" id="OGL99155.1"/>
    </source>
</evidence>
<comment type="caution">
    <text evidence="2">The sequence shown here is derived from an EMBL/GenBank/DDBJ whole genome shotgun (WGS) entry which is preliminary data.</text>
</comment>
<dbReference type="AlphaFoldDB" id="A0A1F7W8L3"/>
<name>A0A1F7W8L3_9BACT</name>
<evidence type="ECO:0000256" key="1">
    <source>
        <dbReference type="SAM" id="Phobius"/>
    </source>
</evidence>
<keyword evidence="1" id="KW-0472">Membrane</keyword>